<keyword evidence="1" id="KW-0472">Membrane</keyword>
<organism evidence="2">
    <name type="scientific">Arundo donax</name>
    <name type="common">Giant reed</name>
    <name type="synonym">Donax arundinaceus</name>
    <dbReference type="NCBI Taxonomy" id="35708"/>
    <lineage>
        <taxon>Eukaryota</taxon>
        <taxon>Viridiplantae</taxon>
        <taxon>Streptophyta</taxon>
        <taxon>Embryophyta</taxon>
        <taxon>Tracheophyta</taxon>
        <taxon>Spermatophyta</taxon>
        <taxon>Magnoliopsida</taxon>
        <taxon>Liliopsida</taxon>
        <taxon>Poales</taxon>
        <taxon>Poaceae</taxon>
        <taxon>PACMAD clade</taxon>
        <taxon>Arundinoideae</taxon>
        <taxon>Arundineae</taxon>
        <taxon>Arundo</taxon>
    </lineage>
</organism>
<reference evidence="2" key="2">
    <citation type="journal article" date="2015" name="Data Brief">
        <title>Shoot transcriptome of the giant reed, Arundo donax.</title>
        <authorList>
            <person name="Barrero R.A."/>
            <person name="Guerrero F.D."/>
            <person name="Moolhuijzen P."/>
            <person name="Goolsby J.A."/>
            <person name="Tidwell J."/>
            <person name="Bellgard S.E."/>
            <person name="Bellgard M.I."/>
        </authorList>
    </citation>
    <scope>NUCLEOTIDE SEQUENCE</scope>
    <source>
        <tissue evidence="2">Shoot tissue taken approximately 20 cm above the soil surface</tissue>
    </source>
</reference>
<reference evidence="2" key="1">
    <citation type="submission" date="2014-09" db="EMBL/GenBank/DDBJ databases">
        <authorList>
            <person name="Magalhaes I.L.F."/>
            <person name="Oliveira U."/>
            <person name="Santos F.R."/>
            <person name="Vidigal T.H.D.A."/>
            <person name="Brescovit A.D."/>
            <person name="Santos A.J."/>
        </authorList>
    </citation>
    <scope>NUCLEOTIDE SEQUENCE</scope>
    <source>
        <tissue evidence="2">Shoot tissue taken approximately 20 cm above the soil surface</tissue>
    </source>
</reference>
<dbReference type="AlphaFoldDB" id="A0A0A9HYB9"/>
<name>A0A0A9HYB9_ARUDO</name>
<evidence type="ECO:0000256" key="1">
    <source>
        <dbReference type="SAM" id="Phobius"/>
    </source>
</evidence>
<keyword evidence="1" id="KW-0812">Transmembrane</keyword>
<dbReference type="EMBL" id="GBRH01159983">
    <property type="protein sequence ID" value="JAE37913.1"/>
    <property type="molecule type" value="Transcribed_RNA"/>
</dbReference>
<sequence length="43" mass="4734">MLDEMHRLEPWVIGNTSEHVCCLVVLVLLVLLIVLASDTDSGV</sequence>
<proteinExistence type="predicted"/>
<evidence type="ECO:0000313" key="2">
    <source>
        <dbReference type="EMBL" id="JAE37913.1"/>
    </source>
</evidence>
<accession>A0A0A9HYB9</accession>
<feature type="transmembrane region" description="Helical" evidence="1">
    <location>
        <begin position="20"/>
        <end position="37"/>
    </location>
</feature>
<keyword evidence="1" id="KW-1133">Transmembrane helix</keyword>
<protein>
    <submittedName>
        <fullName evidence="2">Uncharacterized protein</fullName>
    </submittedName>
</protein>